<name>A0A0W8FKW7_9ZZZZ</name>
<proteinExistence type="predicted"/>
<dbReference type="AlphaFoldDB" id="A0A0W8FKW7"/>
<dbReference type="EMBL" id="LNQE01001053">
    <property type="protein sequence ID" value="KUG21535.1"/>
    <property type="molecule type" value="Genomic_DNA"/>
</dbReference>
<sequence>MSSKIILERFLWFQNEIRKVKYTKSPFRKNRLKSFLSHMENI</sequence>
<organism evidence="1">
    <name type="scientific">hydrocarbon metagenome</name>
    <dbReference type="NCBI Taxonomy" id="938273"/>
    <lineage>
        <taxon>unclassified sequences</taxon>
        <taxon>metagenomes</taxon>
        <taxon>ecological metagenomes</taxon>
    </lineage>
</organism>
<evidence type="ECO:0000313" key="1">
    <source>
        <dbReference type="EMBL" id="KUG21535.1"/>
    </source>
</evidence>
<comment type="caution">
    <text evidence="1">The sequence shown here is derived from an EMBL/GenBank/DDBJ whole genome shotgun (WGS) entry which is preliminary data.</text>
</comment>
<gene>
    <name evidence="1" type="ORF">ASZ90_008708</name>
</gene>
<reference evidence="1" key="1">
    <citation type="journal article" date="2015" name="Proc. Natl. Acad. Sci. U.S.A.">
        <title>Networks of energetic and metabolic interactions define dynamics in microbial communities.</title>
        <authorList>
            <person name="Embree M."/>
            <person name="Liu J.K."/>
            <person name="Al-Bassam M.M."/>
            <person name="Zengler K."/>
        </authorList>
    </citation>
    <scope>NUCLEOTIDE SEQUENCE</scope>
</reference>
<protein>
    <submittedName>
        <fullName evidence="1">Uncharacterized protein</fullName>
    </submittedName>
</protein>
<accession>A0A0W8FKW7</accession>